<name>U4LNX9_PYROM</name>
<proteinExistence type="inferred from homology"/>
<evidence type="ECO:0000256" key="10">
    <source>
        <dbReference type="RuleBase" id="RU004466"/>
    </source>
</evidence>
<evidence type="ECO:0000256" key="5">
    <source>
        <dbReference type="ARBA" id="ARBA00022516"/>
    </source>
</evidence>
<dbReference type="CDD" id="cd00685">
    <property type="entry name" value="Trans_IPPS_HT"/>
    <property type="match status" value="1"/>
</dbReference>
<reference evidence="11 12" key="1">
    <citation type="journal article" date="2013" name="PLoS Genet.">
        <title>The genome and development-dependent transcriptomes of Pyronema confluens: a window into fungal evolution.</title>
        <authorList>
            <person name="Traeger S."/>
            <person name="Altegoer F."/>
            <person name="Freitag M."/>
            <person name="Gabaldon T."/>
            <person name="Kempken F."/>
            <person name="Kumar A."/>
            <person name="Marcet-Houben M."/>
            <person name="Poggeler S."/>
            <person name="Stajich J.E."/>
            <person name="Nowrousian M."/>
        </authorList>
    </citation>
    <scope>NUCLEOTIDE SEQUENCE [LARGE SCALE GENOMIC DNA]</scope>
    <source>
        <strain evidence="12">CBS 100304</strain>
        <tissue evidence="11">Vegetative mycelium</tissue>
    </source>
</reference>
<dbReference type="OMA" id="CSWVVNQ"/>
<evidence type="ECO:0000256" key="1">
    <source>
        <dbReference type="ARBA" id="ARBA00001946"/>
    </source>
</evidence>
<dbReference type="PROSITE" id="PS00723">
    <property type="entry name" value="POLYPRENYL_SYNTHASE_1"/>
    <property type="match status" value="1"/>
</dbReference>
<sequence length="353" mass="40800">MSYTNSREKFEQVFRETVVPAIMEDVKKTGIDQKAYDWLEQAVLHNTIGGKYNRGMTVPDSLRILKCNTAEEIKDADLTEDEYKLSSILGWCTELLQAMFLVADDIMDASITRRGHPCWYRMEGVGMVAINDSFILGAVIFNVLKRFFRQESYYVDLLELFHETSFQTELGQLLDLITAPEDKVHLDNFNLNKYSFIVRYKTAYYSFYLPVALAMYQAGVATEQNLKEAMTVLIPLGEYFQVQDDFLDCFGVDIGKIGTDIQDNKCGWLINKALEIVGKDSEHRKILDENYGKKDAECEKKVKAVYNELKLEQIYHDYEKAKVEELEALIKQCSPLNQEVFNKFLSKIAYRKK</sequence>
<dbReference type="GO" id="GO:0045337">
    <property type="term" value="P:farnesyl diphosphate biosynthetic process"/>
    <property type="evidence" value="ECO:0007669"/>
    <property type="project" value="TreeGrafter"/>
</dbReference>
<gene>
    <name evidence="11" type="ORF">PCON_09868</name>
</gene>
<comment type="cofactor">
    <cofactor evidence="1">
        <name>Mg(2+)</name>
        <dbReference type="ChEBI" id="CHEBI:18420"/>
    </cofactor>
</comment>
<comment type="pathway">
    <text evidence="3">Isoprenoid biosynthesis; farnesyl diphosphate biosynthesis; farnesyl diphosphate from geranyl diphosphate and isopentenyl diphosphate: step 1/1.</text>
</comment>
<dbReference type="InterPro" id="IPR008949">
    <property type="entry name" value="Isoprenoid_synthase_dom_sf"/>
</dbReference>
<evidence type="ECO:0000313" key="11">
    <source>
        <dbReference type="EMBL" id="CCX31040.1"/>
    </source>
</evidence>
<evidence type="ECO:0000256" key="6">
    <source>
        <dbReference type="ARBA" id="ARBA00022679"/>
    </source>
</evidence>
<dbReference type="SUPFAM" id="SSF48576">
    <property type="entry name" value="Terpenoid synthases"/>
    <property type="match status" value="1"/>
</dbReference>
<evidence type="ECO:0000256" key="4">
    <source>
        <dbReference type="ARBA" id="ARBA00006706"/>
    </source>
</evidence>
<dbReference type="Proteomes" id="UP000018144">
    <property type="component" value="Unassembled WGS sequence"/>
</dbReference>
<dbReference type="SFLD" id="SFLDS00005">
    <property type="entry name" value="Isoprenoid_Synthase_Type_I"/>
    <property type="match status" value="1"/>
</dbReference>
<dbReference type="PANTHER" id="PTHR11525:SF0">
    <property type="entry name" value="FARNESYL PYROPHOSPHATE SYNTHASE"/>
    <property type="match status" value="1"/>
</dbReference>
<organism evidence="11 12">
    <name type="scientific">Pyronema omphalodes (strain CBS 100304)</name>
    <name type="common">Pyronema confluens</name>
    <dbReference type="NCBI Taxonomy" id="1076935"/>
    <lineage>
        <taxon>Eukaryota</taxon>
        <taxon>Fungi</taxon>
        <taxon>Dikarya</taxon>
        <taxon>Ascomycota</taxon>
        <taxon>Pezizomycotina</taxon>
        <taxon>Pezizomycetes</taxon>
        <taxon>Pezizales</taxon>
        <taxon>Pyronemataceae</taxon>
        <taxon>Pyronema</taxon>
    </lineage>
</organism>
<keyword evidence="5" id="KW-0444">Lipid biosynthesis</keyword>
<dbReference type="GO" id="GO:0046872">
    <property type="term" value="F:metal ion binding"/>
    <property type="evidence" value="ECO:0007669"/>
    <property type="project" value="UniProtKB-KW"/>
</dbReference>
<dbReference type="InterPro" id="IPR033749">
    <property type="entry name" value="Polyprenyl_synt_CS"/>
</dbReference>
<dbReference type="GO" id="GO:0043386">
    <property type="term" value="P:mycotoxin biosynthetic process"/>
    <property type="evidence" value="ECO:0007669"/>
    <property type="project" value="UniProtKB-ARBA"/>
</dbReference>
<dbReference type="InterPro" id="IPR000092">
    <property type="entry name" value="Polyprenyl_synt"/>
</dbReference>
<evidence type="ECO:0000256" key="9">
    <source>
        <dbReference type="ARBA" id="ARBA00023098"/>
    </source>
</evidence>
<keyword evidence="8" id="KW-0460">Magnesium</keyword>
<dbReference type="GO" id="GO:0005737">
    <property type="term" value="C:cytoplasm"/>
    <property type="evidence" value="ECO:0007669"/>
    <property type="project" value="TreeGrafter"/>
</dbReference>
<dbReference type="PROSITE" id="PS00444">
    <property type="entry name" value="POLYPRENYL_SYNTHASE_2"/>
    <property type="match status" value="1"/>
</dbReference>
<dbReference type="SFLD" id="SFLDG01017">
    <property type="entry name" value="Polyprenyl_Transferase_Like"/>
    <property type="match status" value="1"/>
</dbReference>
<dbReference type="OrthoDB" id="10257492at2759"/>
<dbReference type="GO" id="GO:0004161">
    <property type="term" value="F:dimethylallyltranstransferase activity"/>
    <property type="evidence" value="ECO:0007669"/>
    <property type="project" value="TreeGrafter"/>
</dbReference>
<dbReference type="InterPro" id="IPR039702">
    <property type="entry name" value="FPS1-like"/>
</dbReference>
<dbReference type="GO" id="GO:0004337">
    <property type="term" value="F:(2E,6E)-farnesyl diphosphate synthase activity"/>
    <property type="evidence" value="ECO:0007669"/>
    <property type="project" value="TreeGrafter"/>
</dbReference>
<evidence type="ECO:0000256" key="8">
    <source>
        <dbReference type="ARBA" id="ARBA00022842"/>
    </source>
</evidence>
<keyword evidence="9" id="KW-0443">Lipid metabolism</keyword>
<dbReference type="eggNOG" id="KOG0711">
    <property type="taxonomic scope" value="Eukaryota"/>
</dbReference>
<accession>U4LNX9</accession>
<evidence type="ECO:0000256" key="2">
    <source>
        <dbReference type="ARBA" id="ARBA00004932"/>
    </source>
</evidence>
<comment type="pathway">
    <text evidence="2">Isoprenoid biosynthesis; geranyl diphosphate biosynthesis; geranyl diphosphate from dimethylallyl diphosphate and isopentenyl diphosphate: step 1/1.</text>
</comment>
<keyword evidence="12" id="KW-1185">Reference proteome</keyword>
<comment type="similarity">
    <text evidence="4 10">Belongs to the FPP/GGPP synthase family.</text>
</comment>
<evidence type="ECO:0000256" key="3">
    <source>
        <dbReference type="ARBA" id="ARBA00005035"/>
    </source>
</evidence>
<evidence type="ECO:0000313" key="12">
    <source>
        <dbReference type="Proteomes" id="UP000018144"/>
    </source>
</evidence>
<dbReference type="STRING" id="1076935.U4LNX9"/>
<dbReference type="FunFam" id="1.10.600.10:FF:000006">
    <property type="entry name" value="Farnesyl pyrophosphate synthase"/>
    <property type="match status" value="1"/>
</dbReference>
<dbReference type="PANTHER" id="PTHR11525">
    <property type="entry name" value="FARNESYL-PYROPHOSPHATE SYNTHETASE"/>
    <property type="match status" value="1"/>
</dbReference>
<keyword evidence="6 10" id="KW-0808">Transferase</keyword>
<dbReference type="AlphaFoldDB" id="U4LNX9"/>
<dbReference type="Gene3D" id="1.10.600.10">
    <property type="entry name" value="Farnesyl Diphosphate Synthase"/>
    <property type="match status" value="1"/>
</dbReference>
<dbReference type="EMBL" id="HF935531">
    <property type="protein sequence ID" value="CCX31040.1"/>
    <property type="molecule type" value="Genomic_DNA"/>
</dbReference>
<dbReference type="GO" id="GO:0046165">
    <property type="term" value="P:alcohol biosynthetic process"/>
    <property type="evidence" value="ECO:0007669"/>
    <property type="project" value="UniProtKB-ARBA"/>
</dbReference>
<dbReference type="Pfam" id="PF00348">
    <property type="entry name" value="polyprenyl_synt"/>
    <property type="match status" value="1"/>
</dbReference>
<keyword evidence="7" id="KW-0479">Metal-binding</keyword>
<protein>
    <submittedName>
        <fullName evidence="11">Similar to Farnesyl pyrophosphate synthase acc. no. P08524</fullName>
    </submittedName>
</protein>
<evidence type="ECO:0000256" key="7">
    <source>
        <dbReference type="ARBA" id="ARBA00022723"/>
    </source>
</evidence>